<organism evidence="1 2">
    <name type="scientific">Brachyspira pilosicoli B2904</name>
    <dbReference type="NCBI Taxonomy" id="1133568"/>
    <lineage>
        <taxon>Bacteria</taxon>
        <taxon>Pseudomonadati</taxon>
        <taxon>Spirochaetota</taxon>
        <taxon>Spirochaetia</taxon>
        <taxon>Brachyspirales</taxon>
        <taxon>Brachyspiraceae</taxon>
        <taxon>Brachyspira</taxon>
    </lineage>
</organism>
<dbReference type="RefSeq" id="WP_014935457.1">
    <property type="nucleotide sequence ID" value="NC_018607.1"/>
</dbReference>
<accession>J9UIA6</accession>
<dbReference type="Proteomes" id="UP000007346">
    <property type="component" value="Chromosome"/>
</dbReference>
<evidence type="ECO:0000313" key="2">
    <source>
        <dbReference type="Proteomes" id="UP000007346"/>
    </source>
</evidence>
<keyword evidence="1" id="KW-0378">Hydrolase</keyword>
<dbReference type="KEGG" id="bpj:B2904_orf582"/>
<dbReference type="PATRIC" id="fig|1133568.3.peg.575"/>
<dbReference type="InterPro" id="IPR018573">
    <property type="entry name" value="Restrct_endonuc_II_AlwI"/>
</dbReference>
<evidence type="ECO:0000313" key="1">
    <source>
        <dbReference type="EMBL" id="AFR69930.1"/>
    </source>
</evidence>
<dbReference type="EMBL" id="CP003490">
    <property type="protein sequence ID" value="AFR69930.1"/>
    <property type="molecule type" value="Genomic_DNA"/>
</dbReference>
<keyword evidence="1" id="KW-0540">Nuclease</keyword>
<dbReference type="AlphaFoldDB" id="J9UIA6"/>
<protein>
    <submittedName>
        <fullName evidence="1">AlwI restriction endonuclease superfamily protein</fullName>
    </submittedName>
</protein>
<name>J9UIA6_BRAPL</name>
<keyword evidence="1" id="KW-0255">Endonuclease</keyword>
<dbReference type="REBASE" id="53380">
    <property type="entry name" value="Bpi2904ORF580P"/>
</dbReference>
<dbReference type="HOGENOM" id="CLU_420776_0_0_12"/>
<dbReference type="Gene3D" id="3.40.91.50">
    <property type="match status" value="1"/>
</dbReference>
<proteinExistence type="predicted"/>
<gene>
    <name evidence="1" type="ORF">B2904_orf582</name>
</gene>
<dbReference type="GO" id="GO:0004519">
    <property type="term" value="F:endonuclease activity"/>
    <property type="evidence" value="ECO:0007669"/>
    <property type="project" value="UniProtKB-KW"/>
</dbReference>
<reference evidence="1 2" key="1">
    <citation type="journal article" date="2012" name="BMC Genomics">
        <title>Comparative genomics of Brachyspira pilosicoli strains: genome rearrangements, reductions and correlation of genetic compliment with phenotypic diversity.</title>
        <authorList>
            <person name="Mappley L.J."/>
            <person name="Black M.L."/>
            <person name="Abuoun M."/>
            <person name="Darby A.C."/>
            <person name="Woodward M.J."/>
            <person name="Parkhill J."/>
            <person name="Turner A.K."/>
            <person name="Bellgard M.I."/>
            <person name="La T."/>
            <person name="Phillips N.D."/>
            <person name="La Ragione R.M."/>
            <person name="Hampson D.J."/>
        </authorList>
    </citation>
    <scope>NUCLEOTIDE SEQUENCE [LARGE SCALE GENOMIC DNA]</scope>
    <source>
        <strain evidence="1">B2904</strain>
    </source>
</reference>
<sequence>MKFSYKSYFWSIGTTSFRMTDFNLKIEKQLSLLNEFREKFKRHNWKDIQKQYYNHLKINGFIYGNAKNPEKDARQKTSGLVDIGLIDDNRYITEVGKELIKIVEKKNFNGNNLFNIDNDSFLYLKQLLKTHNSINNYIVRPFIVFVYIISKLNYLSNDEFTYLLPLCINKDITEKIIDYIIKLRNNNLNSIDNIIIDIIMSMDNYKDACEYFISNNEVNISIFEDIYMDRKSNKNASIYYSIYLLIYKISIENNYIYKEKLLEEIKNISGHSSLLWKKYLFKNTNRNNIVLNDVKIFHVKDEKELKEIFFQTLHLFKCKSTLKDYFDLNRRYIKITDIVLFNDDKIELDIIAKYYFKFIENGLFNIAFEKSDKLFINTDLENIDNIFNVKEKTIYNYISENLNIKIENKLELKDIVKEDRYKRFNILIDKKFNKNKIIEILNKIENRDDNEVRKLVTDNADVPTIFEYILSIAWYLISNKEGNILDYMNLYLDSDMLPKTHASGGMADIVYIYNKNEYYPKHDLLIEATLSKDKSQRKMEIEPVSRHLGEYILSNGNNNTYALFVSNSLYINVISDFINKRTMKYYSSNSENYIDGLNIVCLERLEIKTILEKSINYKELYLIFQSALNSNTDEKNWYKKEIKEKIENLKTYN</sequence>
<dbReference type="Pfam" id="PF09491">
    <property type="entry name" value="RE_AlwI"/>
    <property type="match status" value="1"/>
</dbReference>